<sequence>MVRDLLGLELQDAEGRRGNKVTLQWLRRHFNGQVQETDMQVQIEQKANRGAMGQYSWGSAGLGTLYRGLCHLSELNTKDAGGFFILLQVWAWERLPYLAPGRVRDQPPRQGAALMGR</sequence>
<proteinExistence type="predicted"/>
<name>A0ACB7XCK7_9ERIC</name>
<dbReference type="Proteomes" id="UP000828048">
    <property type="component" value="Chromosome 6"/>
</dbReference>
<evidence type="ECO:0000313" key="1">
    <source>
        <dbReference type="EMBL" id="KAH7838405.1"/>
    </source>
</evidence>
<organism evidence="1 2">
    <name type="scientific">Vaccinium darrowii</name>
    <dbReference type="NCBI Taxonomy" id="229202"/>
    <lineage>
        <taxon>Eukaryota</taxon>
        <taxon>Viridiplantae</taxon>
        <taxon>Streptophyta</taxon>
        <taxon>Embryophyta</taxon>
        <taxon>Tracheophyta</taxon>
        <taxon>Spermatophyta</taxon>
        <taxon>Magnoliopsida</taxon>
        <taxon>eudicotyledons</taxon>
        <taxon>Gunneridae</taxon>
        <taxon>Pentapetalae</taxon>
        <taxon>asterids</taxon>
        <taxon>Ericales</taxon>
        <taxon>Ericaceae</taxon>
        <taxon>Vaccinioideae</taxon>
        <taxon>Vaccinieae</taxon>
        <taxon>Vaccinium</taxon>
    </lineage>
</organism>
<reference evidence="1 2" key="1">
    <citation type="journal article" date="2021" name="Hortic Res">
        <title>High-quality reference genome and annotation aids understanding of berry development for evergreen blueberry (Vaccinium darrowii).</title>
        <authorList>
            <person name="Yu J."/>
            <person name="Hulse-Kemp A.M."/>
            <person name="Babiker E."/>
            <person name="Staton M."/>
        </authorList>
    </citation>
    <scope>NUCLEOTIDE SEQUENCE [LARGE SCALE GENOMIC DNA]</scope>
    <source>
        <strain evidence="2">cv. NJ 8807/NJ 8810</strain>
        <tissue evidence="1">Young leaf</tissue>
    </source>
</reference>
<protein>
    <submittedName>
        <fullName evidence="1">Uncharacterized protein</fullName>
    </submittedName>
</protein>
<gene>
    <name evidence="1" type="ORF">Vadar_025952</name>
</gene>
<evidence type="ECO:0000313" key="2">
    <source>
        <dbReference type="Proteomes" id="UP000828048"/>
    </source>
</evidence>
<keyword evidence="2" id="KW-1185">Reference proteome</keyword>
<comment type="caution">
    <text evidence="1">The sequence shown here is derived from an EMBL/GenBank/DDBJ whole genome shotgun (WGS) entry which is preliminary data.</text>
</comment>
<accession>A0ACB7XCK7</accession>
<dbReference type="EMBL" id="CM037156">
    <property type="protein sequence ID" value="KAH7838405.1"/>
    <property type="molecule type" value="Genomic_DNA"/>
</dbReference>